<dbReference type="RefSeq" id="XP_047740030.1">
    <property type="nucleotide sequence ID" value="XM_047884074.1"/>
</dbReference>
<dbReference type="KEGG" id="hazt:125179023"/>
<dbReference type="Gene3D" id="3.40.50.10190">
    <property type="entry name" value="BRCT domain"/>
    <property type="match status" value="1"/>
</dbReference>
<sequence>MILKTEFEALDLTERKSPYLARRMQNFRTSLPHGFLFSRMHIEKFSKDEMRHLVRLSGGQIEKYPPAASARNKIQLILCGDEGDAEAVWRRRKVRVVHYVWLLASITAQSKLDYRRFVIAPSDPSIAPSIPRCTWQLHPDRPGMNQLTALMRRRRPAATPRAADSGRFA</sequence>
<organism evidence="2 3">
    <name type="scientific">Hyalella azteca</name>
    <name type="common">Amphipod</name>
    <dbReference type="NCBI Taxonomy" id="294128"/>
    <lineage>
        <taxon>Eukaryota</taxon>
        <taxon>Metazoa</taxon>
        <taxon>Ecdysozoa</taxon>
        <taxon>Arthropoda</taxon>
        <taxon>Crustacea</taxon>
        <taxon>Multicrustacea</taxon>
        <taxon>Malacostraca</taxon>
        <taxon>Eumalacostraca</taxon>
        <taxon>Peracarida</taxon>
        <taxon>Amphipoda</taxon>
        <taxon>Senticaudata</taxon>
        <taxon>Talitrida</taxon>
        <taxon>Talitroidea</taxon>
        <taxon>Hyalellidae</taxon>
        <taxon>Hyalella</taxon>
    </lineage>
</organism>
<dbReference type="AlphaFoldDB" id="A0A979FS91"/>
<gene>
    <name evidence="3" type="primary">LOC125179023</name>
</gene>
<proteinExistence type="predicted"/>
<evidence type="ECO:0000313" key="2">
    <source>
        <dbReference type="Proteomes" id="UP000694843"/>
    </source>
</evidence>
<name>A0A979FS91_HYAAZ</name>
<dbReference type="Proteomes" id="UP000694843">
    <property type="component" value="Unplaced"/>
</dbReference>
<dbReference type="InterPro" id="IPR001357">
    <property type="entry name" value="BRCT_dom"/>
</dbReference>
<dbReference type="InterPro" id="IPR036420">
    <property type="entry name" value="BRCT_dom_sf"/>
</dbReference>
<dbReference type="SUPFAM" id="SSF52113">
    <property type="entry name" value="BRCT domain"/>
    <property type="match status" value="1"/>
</dbReference>
<accession>A0A979FS91</accession>
<dbReference type="PROSITE" id="PS50172">
    <property type="entry name" value="BRCT"/>
    <property type="match status" value="1"/>
</dbReference>
<protein>
    <submittedName>
        <fullName evidence="3">Uncharacterized protein LOC125179023</fullName>
    </submittedName>
</protein>
<keyword evidence="2" id="KW-1185">Reference proteome</keyword>
<reference evidence="3" key="1">
    <citation type="submission" date="2025-08" db="UniProtKB">
        <authorList>
            <consortium name="RefSeq"/>
        </authorList>
    </citation>
    <scope>IDENTIFICATION</scope>
    <source>
        <tissue evidence="3">Whole organism</tissue>
    </source>
</reference>
<evidence type="ECO:0000259" key="1">
    <source>
        <dbReference type="PROSITE" id="PS50172"/>
    </source>
</evidence>
<dbReference type="GeneID" id="125179023"/>
<feature type="domain" description="BRCT" evidence="1">
    <location>
        <begin position="35"/>
        <end position="119"/>
    </location>
</feature>
<evidence type="ECO:0000313" key="3">
    <source>
        <dbReference type="RefSeq" id="XP_047740030.1"/>
    </source>
</evidence>